<gene>
    <name evidence="3" type="ORF">HVS_04435</name>
</gene>
<dbReference type="InterPro" id="IPR025645">
    <property type="entry name" value="DUF4349"/>
</dbReference>
<keyword evidence="1" id="KW-0812">Transmembrane</keyword>
<sequence length="349" mass="39508">MFYICFNTNIVLCKSFYHKVVIKKIVELGKLIKPVQANQTLGSSLPHKNVQVEPSILSKDTQITGINKMSSTEKKASVLCSFCRVGKSPLYHWSNKGKPKICHINGSFVSNANISVEVDNFDAAYGKIEYIISNVGYVQESKINKTKHYVDNKEVLVTSGVIIIRVDSDKFSSVLKDIKGLGLLTDENIKTDDVTEKFFDIDSRLRLIRYEESRLEEYLKKIQDPDTIFKTEKRLTEIRHEIEQLTGTLNKLSNLVKLSTITINMNEKAPDSKIEPVEPTYVSKLKDNFLDSLSGVIEFLGNLLIIVVAALPVLVLLGLMLLIVYFVSKKFLKLKIKKPEKKSDNTENE</sequence>
<dbReference type="Pfam" id="PF14257">
    <property type="entry name" value="DUF4349"/>
    <property type="match status" value="1"/>
</dbReference>
<keyword evidence="1" id="KW-1133">Transmembrane helix</keyword>
<protein>
    <recommendedName>
        <fullName evidence="2">DUF4349 domain-containing protein</fullName>
    </recommendedName>
</protein>
<evidence type="ECO:0000259" key="2">
    <source>
        <dbReference type="Pfam" id="PF14257"/>
    </source>
</evidence>
<dbReference type="KEGG" id="hsc:HVS_04435"/>
<organism evidence="3 4">
    <name type="scientific">Acetivibrio saccincola</name>
    <dbReference type="NCBI Taxonomy" id="1677857"/>
    <lineage>
        <taxon>Bacteria</taxon>
        <taxon>Bacillati</taxon>
        <taxon>Bacillota</taxon>
        <taxon>Clostridia</taxon>
        <taxon>Eubacteriales</taxon>
        <taxon>Oscillospiraceae</taxon>
        <taxon>Acetivibrio</taxon>
    </lineage>
</organism>
<feature type="domain" description="DUF4349" evidence="2">
    <location>
        <begin position="109"/>
        <end position="324"/>
    </location>
</feature>
<proteinExistence type="predicted"/>
<dbReference type="AlphaFoldDB" id="A0A2K9E5T5"/>
<feature type="transmembrane region" description="Helical" evidence="1">
    <location>
        <begin position="299"/>
        <end position="327"/>
    </location>
</feature>
<keyword evidence="4" id="KW-1185">Reference proteome</keyword>
<accession>A0A2K9E5T5</accession>
<keyword evidence="1" id="KW-0472">Membrane</keyword>
<dbReference type="RefSeq" id="WP_101299600.1">
    <property type="nucleotide sequence ID" value="NZ_CP025197.1"/>
</dbReference>
<dbReference type="Proteomes" id="UP000233534">
    <property type="component" value="Chromosome"/>
</dbReference>
<reference evidence="3 4" key="1">
    <citation type="submission" date="2017-12" db="EMBL/GenBank/DDBJ databases">
        <title>Complete genome sequence of Herbivorax saccincola GGR1, a novel Cellulosome-producing hydrolytic bacterium in a thermophilic biogas plant, established by Illumina and Nanopore MinION sequencing.</title>
        <authorList>
            <person name="Pechtl A."/>
            <person name="Ruckert C."/>
            <person name="Koeck D.E."/>
            <person name="Maus I."/>
            <person name="Winkler A."/>
            <person name="Kalinowski J."/>
            <person name="Puhler A."/>
            <person name="Schwarz W.W."/>
            <person name="Zverlov V.V."/>
            <person name="Schluter A."/>
            <person name="Liebl W."/>
        </authorList>
    </citation>
    <scope>NUCLEOTIDE SEQUENCE [LARGE SCALE GENOMIC DNA]</scope>
    <source>
        <strain evidence="4">SR1</strain>
    </source>
</reference>
<evidence type="ECO:0000313" key="4">
    <source>
        <dbReference type="Proteomes" id="UP000233534"/>
    </source>
</evidence>
<dbReference type="EMBL" id="CP025197">
    <property type="protein sequence ID" value="AUG56826.1"/>
    <property type="molecule type" value="Genomic_DNA"/>
</dbReference>
<evidence type="ECO:0000256" key="1">
    <source>
        <dbReference type="SAM" id="Phobius"/>
    </source>
</evidence>
<evidence type="ECO:0000313" key="3">
    <source>
        <dbReference type="EMBL" id="AUG56826.1"/>
    </source>
</evidence>
<name>A0A2K9E5T5_9FIRM</name>